<dbReference type="Pfam" id="PF00004">
    <property type="entry name" value="AAA"/>
    <property type="match status" value="1"/>
</dbReference>
<dbReference type="PANTHER" id="PTHR42960:SF1">
    <property type="entry name" value="YCF46 PROTEIN"/>
    <property type="match status" value="1"/>
</dbReference>
<evidence type="ECO:0000256" key="2">
    <source>
        <dbReference type="ARBA" id="ARBA00022840"/>
    </source>
</evidence>
<dbReference type="GO" id="GO:0016887">
    <property type="term" value="F:ATP hydrolysis activity"/>
    <property type="evidence" value="ECO:0007669"/>
    <property type="project" value="InterPro"/>
</dbReference>
<keyword evidence="2" id="KW-0067">ATP-binding</keyword>
<organism evidence="6 7">
    <name type="scientific">Parasynechococcus marenigrum (strain WH8102)</name>
    <dbReference type="NCBI Taxonomy" id="84588"/>
    <lineage>
        <taxon>Bacteria</taxon>
        <taxon>Bacillati</taxon>
        <taxon>Cyanobacteriota</taxon>
        <taxon>Cyanophyceae</taxon>
        <taxon>Synechococcales</taxon>
        <taxon>Prochlorococcaceae</taxon>
        <taxon>Parasynechococcus</taxon>
        <taxon>Parasynechococcus marenigrum</taxon>
    </lineage>
</organism>
<dbReference type="CDD" id="cd19507">
    <property type="entry name" value="RecA-like_Ycf46-like"/>
    <property type="match status" value="1"/>
</dbReference>
<dbReference type="InterPro" id="IPR041569">
    <property type="entry name" value="AAA_lid_3"/>
</dbReference>
<dbReference type="Pfam" id="PF17862">
    <property type="entry name" value="AAA_lid_3"/>
    <property type="match status" value="1"/>
</dbReference>
<dbReference type="eggNOG" id="COG0464">
    <property type="taxonomic scope" value="Bacteria"/>
</dbReference>
<evidence type="ECO:0000256" key="4">
    <source>
        <dbReference type="ARBA" id="ARBA00040480"/>
    </source>
</evidence>
<dbReference type="EMBL" id="BX569694">
    <property type="protein sequence ID" value="CAE08407.1"/>
    <property type="molecule type" value="Genomic_DNA"/>
</dbReference>
<keyword evidence="7" id="KW-1185">Reference proteome</keyword>
<dbReference type="SMART" id="SM00382">
    <property type="entry name" value="AAA"/>
    <property type="match status" value="1"/>
</dbReference>
<dbReference type="HOGENOM" id="CLU_023673_0_0_3"/>
<dbReference type="InterPro" id="IPR052381">
    <property type="entry name" value="AAA_domain_protein"/>
</dbReference>
<dbReference type="InterPro" id="IPR027417">
    <property type="entry name" value="P-loop_NTPase"/>
</dbReference>
<dbReference type="KEGG" id="syw:SYNW1892"/>
<accession>Q7U520</accession>
<name>Q7U520_PARMW</name>
<feature type="domain" description="AAA+ ATPase" evidence="5">
    <location>
        <begin position="261"/>
        <end position="395"/>
    </location>
</feature>
<proteinExistence type="inferred from homology"/>
<gene>
    <name evidence="6" type="ordered locus">SYNW1892</name>
</gene>
<evidence type="ECO:0000313" key="7">
    <source>
        <dbReference type="Proteomes" id="UP000001422"/>
    </source>
</evidence>
<dbReference type="SUPFAM" id="SSF52540">
    <property type="entry name" value="P-loop containing nucleoside triphosphate hydrolases"/>
    <property type="match status" value="2"/>
</dbReference>
<dbReference type="InterPro" id="IPR003593">
    <property type="entry name" value="AAA+_ATPase"/>
</dbReference>
<keyword evidence="1" id="KW-0547">Nucleotide-binding</keyword>
<dbReference type="AlphaFoldDB" id="Q7U520"/>
<sequence length="497" mass="54768">MTAGSSWCDQLDLLIRARTALIWIRSNEEARVEALLTQTATRLQHQLGCWDFIDGLQGVLNVEGLGSRQPMAVLQWLRDLDSSRPTLLLVKDFHRFCDDPGIARMLRNLQQALRSTAHTLVLCSGSWSPPTDLDETLTLLDLPLPDTDELRGLLNTISLSSGTPLEPTVLEELTQACSGLSEQRVRQVAARALARRGQLGPADLEEVLEEKRQSIARSEVLEFCVTDSGTEAIGGLEALKDWLQQRHRAFSNEARRFGLPMPRGVLLVGPQGTGKSLTAKAIARSWSMPLLRLDVGRLFAGLVGASEARTRETIQRAEAMAPCVLWIDEIDKGFGGDGRSDGGTSQRVLASVLTWMAEKQSPVFVVATANGVDQLPPELLRKGRFDEIFLLDLPSMEERRSILNLHLNRRRPGLQLPLDTVISRCEGFSGAELEQTVIEAMHLAFAEGRELKETDLIRAASQLIPLSRTAREQLEALQAWASSGRARPASIAGRKEA</sequence>
<dbReference type="RefSeq" id="WP_011128750.1">
    <property type="nucleotide sequence ID" value="NC_005070.1"/>
</dbReference>
<dbReference type="PANTHER" id="PTHR42960">
    <property type="entry name" value="YCF46 PROTEIN"/>
    <property type="match status" value="1"/>
</dbReference>
<comment type="similarity">
    <text evidence="3">Belongs to the AAA ATPase family. Highly divergent.</text>
</comment>
<dbReference type="GO" id="GO:0005524">
    <property type="term" value="F:ATP binding"/>
    <property type="evidence" value="ECO:0007669"/>
    <property type="project" value="UniProtKB-KW"/>
</dbReference>
<protein>
    <recommendedName>
        <fullName evidence="4">Uncharacterized AAA domain-containing protein ycf46</fullName>
    </recommendedName>
</protein>
<dbReference type="Gene3D" id="1.10.8.60">
    <property type="match status" value="1"/>
</dbReference>
<dbReference type="InterPro" id="IPR003959">
    <property type="entry name" value="ATPase_AAA_core"/>
</dbReference>
<dbReference type="Gene3D" id="3.40.50.300">
    <property type="entry name" value="P-loop containing nucleotide triphosphate hydrolases"/>
    <property type="match status" value="1"/>
</dbReference>
<reference evidence="6 7" key="1">
    <citation type="journal article" date="2003" name="Nature">
        <title>The genome of a motile marine Synechococcus.</title>
        <authorList>
            <person name="Palenik B."/>
            <person name="Brahamsha B."/>
            <person name="Larimer F."/>
            <person name="Land M."/>
            <person name="Hauser L."/>
            <person name="Chain P."/>
            <person name="Lamerdin J."/>
            <person name="Regala W."/>
            <person name="Allen E.A."/>
            <person name="McCarren J."/>
            <person name="Paulsen I."/>
            <person name="Dufresne A."/>
            <person name="Partensky F."/>
            <person name="Webb E."/>
            <person name="Waterbury J."/>
        </authorList>
    </citation>
    <scope>NUCLEOTIDE SEQUENCE [LARGE SCALE GENOMIC DNA]</scope>
    <source>
        <strain evidence="6 7">WH8102</strain>
    </source>
</reference>
<dbReference type="STRING" id="84588.SYNW1892"/>
<evidence type="ECO:0000313" key="6">
    <source>
        <dbReference type="EMBL" id="CAE08407.1"/>
    </source>
</evidence>
<dbReference type="Proteomes" id="UP000001422">
    <property type="component" value="Chromosome"/>
</dbReference>
<evidence type="ECO:0000259" key="5">
    <source>
        <dbReference type="SMART" id="SM00382"/>
    </source>
</evidence>
<evidence type="ECO:0000256" key="3">
    <source>
        <dbReference type="ARBA" id="ARBA00038088"/>
    </source>
</evidence>
<evidence type="ECO:0000256" key="1">
    <source>
        <dbReference type="ARBA" id="ARBA00022741"/>
    </source>
</evidence>